<gene>
    <name evidence="6" type="ORF">EDI_067890</name>
</gene>
<dbReference type="EMBL" id="DS548215">
    <property type="protein sequence ID" value="EDR29052.1"/>
    <property type="molecule type" value="Genomic_DNA"/>
</dbReference>
<sequence length="131" mass="14384">MSKKISEVGDKCDGLKQYSIKKYAEAFQMVPRVLAENAGLDATEVLSELFVAHQNDISMGVNVDSNTQLLNTKQEMVFDNLEAKKNAIKLATNIATTILLVDQIVMQKPAGGPKIPQQRMQGPMDQNDAGF</sequence>
<evidence type="ECO:0000313" key="6">
    <source>
        <dbReference type="EMBL" id="EDR29052.1"/>
    </source>
</evidence>
<evidence type="ECO:0000256" key="2">
    <source>
        <dbReference type="ARBA" id="ARBA00022840"/>
    </source>
</evidence>
<proteinExistence type="predicted"/>
<dbReference type="AlphaFoldDB" id="B0E8U6"/>
<dbReference type="GO" id="GO:0005524">
    <property type="term" value="F:ATP binding"/>
    <property type="evidence" value="ECO:0007669"/>
    <property type="project" value="UniProtKB-KW"/>
</dbReference>
<comment type="function">
    <text evidence="4">Molecular chaperone; assists the folding of proteins upon ATP hydrolysis. Known to play a role, in vitro, in the folding of actin and tubulin.</text>
</comment>
<dbReference type="OrthoDB" id="1748577at2759"/>
<evidence type="ECO:0000313" key="7">
    <source>
        <dbReference type="Proteomes" id="UP000008076"/>
    </source>
</evidence>
<dbReference type="InterPro" id="IPR002423">
    <property type="entry name" value="Cpn60/GroEL/TCP-1"/>
</dbReference>
<keyword evidence="3" id="KW-0143">Chaperone</keyword>
<dbReference type="eggNOG" id="KOG0362">
    <property type="taxonomic scope" value="Eukaryota"/>
</dbReference>
<keyword evidence="1" id="KW-0547">Nucleotide-binding</keyword>
<dbReference type="Proteomes" id="UP000008076">
    <property type="component" value="Unassembled WGS sequence"/>
</dbReference>
<evidence type="ECO:0000256" key="4">
    <source>
        <dbReference type="ARBA" id="ARBA00024677"/>
    </source>
</evidence>
<dbReference type="Gene3D" id="1.10.560.10">
    <property type="entry name" value="GroEL-like equatorial domain"/>
    <property type="match status" value="1"/>
</dbReference>
<reference evidence="7" key="1">
    <citation type="submission" date="2007-12" db="EMBL/GenBank/DDBJ databases">
        <title>Annotation of Entamoeba dispar SAW760.</title>
        <authorList>
            <person name="Lorenzi H."/>
            <person name="Inman J."/>
            <person name="Schobel S."/>
            <person name="Amedeo P."/>
            <person name="Caler E."/>
        </authorList>
    </citation>
    <scope>NUCLEOTIDE SEQUENCE [LARGE SCALE GENOMIC DNA]</scope>
    <source>
        <strain evidence="7">ATCC PRA-260 / SAW760</strain>
    </source>
</reference>
<dbReference type="GeneID" id="5879703"/>
<evidence type="ECO:0000256" key="3">
    <source>
        <dbReference type="ARBA" id="ARBA00023186"/>
    </source>
</evidence>
<dbReference type="InterPro" id="IPR027413">
    <property type="entry name" value="GROEL-like_equatorial_sf"/>
</dbReference>
<protein>
    <submittedName>
        <fullName evidence="6">Chaperonin containing t-complex protein 1, theta subunit, tcpq, putative</fullName>
    </submittedName>
</protein>
<dbReference type="SUPFAM" id="SSF48592">
    <property type="entry name" value="GroEL equatorial domain-like"/>
    <property type="match status" value="1"/>
</dbReference>
<dbReference type="PANTHER" id="PTHR11353">
    <property type="entry name" value="CHAPERONIN"/>
    <property type="match status" value="1"/>
</dbReference>
<evidence type="ECO:0000256" key="5">
    <source>
        <dbReference type="SAM" id="MobiDB-lite"/>
    </source>
</evidence>
<dbReference type="GO" id="GO:0140662">
    <property type="term" value="F:ATP-dependent protein folding chaperone"/>
    <property type="evidence" value="ECO:0007669"/>
    <property type="project" value="InterPro"/>
</dbReference>
<dbReference type="KEGG" id="edi:EDI_067890"/>
<dbReference type="InterPro" id="IPR017998">
    <property type="entry name" value="Chaperone_TCP-1"/>
</dbReference>
<evidence type="ECO:0000256" key="1">
    <source>
        <dbReference type="ARBA" id="ARBA00022741"/>
    </source>
</evidence>
<keyword evidence="7" id="KW-1185">Reference proteome</keyword>
<feature type="region of interest" description="Disordered" evidence="5">
    <location>
        <begin position="111"/>
        <end position="131"/>
    </location>
</feature>
<organism evidence="7">
    <name type="scientific">Entamoeba dispar (strain ATCC PRA-260 / SAW760)</name>
    <dbReference type="NCBI Taxonomy" id="370354"/>
    <lineage>
        <taxon>Eukaryota</taxon>
        <taxon>Amoebozoa</taxon>
        <taxon>Evosea</taxon>
        <taxon>Archamoebae</taxon>
        <taxon>Mastigamoebida</taxon>
        <taxon>Entamoebidae</taxon>
        <taxon>Entamoeba</taxon>
    </lineage>
</organism>
<dbReference type="RefSeq" id="XP_001734780.1">
    <property type="nucleotide sequence ID" value="XM_001734728.1"/>
</dbReference>
<keyword evidence="2" id="KW-0067">ATP-binding</keyword>
<dbReference type="VEuPathDB" id="AmoebaDB:EDI_067890"/>
<dbReference type="Pfam" id="PF00118">
    <property type="entry name" value="Cpn60_TCP1"/>
    <property type="match status" value="1"/>
</dbReference>
<accession>B0E8U6</accession>
<name>B0E8U6_ENTDS</name>